<gene>
    <name evidence="7" type="ORF">LY90DRAFT_668573</name>
</gene>
<dbReference type="SMART" id="SM00320">
    <property type="entry name" value="WD40"/>
    <property type="match status" value="5"/>
</dbReference>
<dbReference type="Pfam" id="PF23335">
    <property type="entry name" value="Beta-prop_IFT80_2nd"/>
    <property type="match status" value="1"/>
</dbReference>
<dbReference type="PANTHER" id="PTHR24098:SF0">
    <property type="entry name" value="OUTER SEGMENT 5"/>
    <property type="match status" value="1"/>
</dbReference>
<dbReference type="OrthoDB" id="408728at2759"/>
<evidence type="ECO:0000256" key="4">
    <source>
        <dbReference type="PROSITE-ProRule" id="PRU00221"/>
    </source>
</evidence>
<feature type="domain" description="IFT80 second beta-propeller" evidence="5">
    <location>
        <begin position="326"/>
        <end position="612"/>
    </location>
</feature>
<protein>
    <submittedName>
        <fullName evidence="7">WD40 repeat-like protein</fullName>
    </submittedName>
</protein>
<evidence type="ECO:0000313" key="7">
    <source>
        <dbReference type="EMBL" id="ORY61105.1"/>
    </source>
</evidence>
<dbReference type="SUPFAM" id="SSF50978">
    <property type="entry name" value="WD40 repeat-like"/>
    <property type="match status" value="2"/>
</dbReference>
<evidence type="ECO:0000259" key="5">
    <source>
        <dbReference type="Pfam" id="PF23335"/>
    </source>
</evidence>
<evidence type="ECO:0000313" key="8">
    <source>
        <dbReference type="Proteomes" id="UP000193920"/>
    </source>
</evidence>
<dbReference type="EMBL" id="MCOG01000060">
    <property type="protein sequence ID" value="ORY61105.1"/>
    <property type="molecule type" value="Genomic_DNA"/>
</dbReference>
<reference evidence="7 8" key="1">
    <citation type="submission" date="2016-08" db="EMBL/GenBank/DDBJ databases">
        <title>A Parts List for Fungal Cellulosomes Revealed by Comparative Genomics.</title>
        <authorList>
            <consortium name="DOE Joint Genome Institute"/>
            <person name="Haitjema C.H."/>
            <person name="Gilmore S.P."/>
            <person name="Henske J.K."/>
            <person name="Solomon K.V."/>
            <person name="De Groot R."/>
            <person name="Kuo A."/>
            <person name="Mondo S.J."/>
            <person name="Salamov A.A."/>
            <person name="Labutti K."/>
            <person name="Zhao Z."/>
            <person name="Chiniquy J."/>
            <person name="Barry K."/>
            <person name="Brewer H.M."/>
            <person name="Purvine S.O."/>
            <person name="Wright A.T."/>
            <person name="Boxma B."/>
            <person name="Van Alen T."/>
            <person name="Hackstein J.H."/>
            <person name="Baker S.E."/>
            <person name="Grigoriev I.V."/>
            <person name="O'Malley M.A."/>
        </authorList>
    </citation>
    <scope>NUCLEOTIDE SEQUENCE [LARGE SCALE GENOMIC DNA]</scope>
    <source>
        <strain evidence="7 8">G1</strain>
    </source>
</reference>
<evidence type="ECO:0000256" key="1">
    <source>
        <dbReference type="ARBA" id="ARBA00004138"/>
    </source>
</evidence>
<organism evidence="7 8">
    <name type="scientific">Neocallimastix californiae</name>
    <dbReference type="NCBI Taxonomy" id="1754190"/>
    <lineage>
        <taxon>Eukaryota</taxon>
        <taxon>Fungi</taxon>
        <taxon>Fungi incertae sedis</taxon>
        <taxon>Chytridiomycota</taxon>
        <taxon>Chytridiomycota incertae sedis</taxon>
        <taxon>Neocallimastigomycetes</taxon>
        <taxon>Neocallimastigales</taxon>
        <taxon>Neocallimastigaceae</taxon>
        <taxon>Neocallimastix</taxon>
    </lineage>
</organism>
<dbReference type="Gene3D" id="2.130.10.10">
    <property type="entry name" value="YVTN repeat-like/Quinoprotein amine dehydrogenase"/>
    <property type="match status" value="2"/>
</dbReference>
<dbReference type="PROSITE" id="PS50294">
    <property type="entry name" value="WD_REPEATS_REGION"/>
    <property type="match status" value="2"/>
</dbReference>
<dbReference type="InterPro" id="IPR056157">
    <property type="entry name" value="TPR_IFT80_172_dom"/>
</dbReference>
<dbReference type="Proteomes" id="UP000193920">
    <property type="component" value="Unassembled WGS sequence"/>
</dbReference>
<keyword evidence="4" id="KW-0853">WD repeat</keyword>
<feature type="repeat" description="WD" evidence="4">
    <location>
        <begin position="210"/>
        <end position="242"/>
    </location>
</feature>
<keyword evidence="8" id="KW-1185">Reference proteome</keyword>
<dbReference type="FunFam" id="1.25.40.470:FF:000007">
    <property type="entry name" value="Intraflagellar transport 80 homolog (Chlamydomonas)"/>
    <property type="match status" value="1"/>
</dbReference>
<evidence type="ECO:0000256" key="3">
    <source>
        <dbReference type="ARBA" id="ARBA00023273"/>
    </source>
</evidence>
<keyword evidence="3" id="KW-0966">Cell projection</keyword>
<dbReference type="PROSITE" id="PS50082">
    <property type="entry name" value="WD_REPEATS_2"/>
    <property type="match status" value="2"/>
</dbReference>
<dbReference type="AlphaFoldDB" id="A0A1Y2DR26"/>
<evidence type="ECO:0000256" key="2">
    <source>
        <dbReference type="ARBA" id="ARBA00023069"/>
    </source>
</evidence>
<comment type="subcellular location">
    <subcellularLocation>
        <location evidence="1">Cell projection</location>
        <location evidence="1">Cilium</location>
    </subcellularLocation>
</comment>
<dbReference type="Pfam" id="PF00400">
    <property type="entry name" value="WD40"/>
    <property type="match status" value="3"/>
</dbReference>
<proteinExistence type="predicted"/>
<dbReference type="Pfam" id="PF23387">
    <property type="entry name" value="TPR_IFT80_172"/>
    <property type="match status" value="1"/>
</dbReference>
<dbReference type="STRING" id="1754190.A0A1Y2DR26"/>
<dbReference type="GO" id="GO:0030992">
    <property type="term" value="C:intraciliary transport particle B"/>
    <property type="evidence" value="ECO:0007669"/>
    <property type="project" value="TreeGrafter"/>
</dbReference>
<evidence type="ECO:0000259" key="6">
    <source>
        <dbReference type="Pfam" id="PF23387"/>
    </source>
</evidence>
<dbReference type="InterPro" id="IPR036322">
    <property type="entry name" value="WD40_repeat_dom_sf"/>
</dbReference>
<feature type="repeat" description="WD" evidence="4">
    <location>
        <begin position="128"/>
        <end position="160"/>
    </location>
</feature>
<dbReference type="InterPro" id="IPR015943">
    <property type="entry name" value="WD40/YVTN_repeat-like_dom_sf"/>
</dbReference>
<dbReference type="PANTHER" id="PTHR24098">
    <property type="entry name" value="OUTER SEGMENT 5"/>
    <property type="match status" value="1"/>
</dbReference>
<comment type="caution">
    <text evidence="7">The sequence shown here is derived from an EMBL/GenBank/DDBJ whole genome shotgun (WGS) entry which is preliminary data.</text>
</comment>
<name>A0A1Y2DR26_9FUNG</name>
<dbReference type="GO" id="GO:0060271">
    <property type="term" value="P:cilium assembly"/>
    <property type="evidence" value="ECO:0007669"/>
    <property type="project" value="TreeGrafter"/>
</dbReference>
<feature type="domain" description="IFT80/172/WDR35 TPR" evidence="6">
    <location>
        <begin position="640"/>
        <end position="785"/>
    </location>
</feature>
<dbReference type="InterPro" id="IPR056456">
    <property type="entry name" value="Beta-prop_IFT80_2nd"/>
</dbReference>
<dbReference type="InterPro" id="IPR001680">
    <property type="entry name" value="WD40_rpt"/>
</dbReference>
<dbReference type="GO" id="GO:0005929">
    <property type="term" value="C:cilium"/>
    <property type="evidence" value="ECO:0007669"/>
    <property type="project" value="UniProtKB-SubCell"/>
</dbReference>
<accession>A0A1Y2DR26</accession>
<keyword evidence="2" id="KW-0969">Cilium</keyword>
<sequence length="795" mass="90500">MKIEIYNEDIRHTDIVNSVGWIGNNELYSCGDDQKILQWSGEGEYINEAPNGIFDLNDQTSKSLGSSLNKLSSSHKQKNNTNLKKKIYFTSIQWFPIKGKAGTEIYAISSTDGNFYLCSKNGRVEKMVEAHYGALLSMKWNYDGSALATAGEDGQLKIWSRSGMLRSVLIQLSNPIYSISWSPDNDKLIMSNEKNLLIKPLQPSQKHIQWKAHDGVVLSVEWCSVNNLIVSGGEDKKYKVWDSYGRQIYSSGLNDQVITSVSWSPSGEMFAVGSFNSIRVCDKLGWSYGLAQPNSGSILDIAWTPDSTQFACAGGNGAVCFGYITERRMEWKNYEIIIPEQTKIIVHDILTGTKEQLDFRDHVIKASIRFGYLIVATSSQCYIYSEKNWNTPSIIDLSNNGRVIVIQQSQNYFSIVDNLTGIQVYNYEGRHQSSPKFQGLRPEFITSQTFALSDDTIAIIDRTDEKSIIIFETTTGRLINKEPLRHHQEILEIGLNLHESSYQRQVVIIDKNRDMYISPINKALFKKLGSMVESLLWNDESNTLAAIMDGKFVVWYYPNVVFVDEEITHLTRFEKEGCNVGKNAQLIKFIGSEATIRKSDGSLIVLSDVSPYPTLLHELVKKKQWEEAIRLCRFAKLEVLWACLAAMAVAGHDLNTAEVAYALINEVVKVEYICYIKEIPTVEGRNAEFALLRHQPYEAEKILLSASLKFRAIKMWIDLYNWDRALDIAVKYKTNVDTVLYLRSKYLEKCNKKETNKRFLQYASQVQYNPETVLKKIEQEMERERGINKQAVATN</sequence>